<evidence type="ECO:0000313" key="2">
    <source>
        <dbReference type="Proteomes" id="UP000013940"/>
    </source>
</evidence>
<organism evidence="1 2">
    <name type="scientific">Pseudomonas protegens (strain DSM 19095 / LMG 27888 / CFBP 6595 / CHA0)</name>
    <dbReference type="NCBI Taxonomy" id="1124983"/>
    <lineage>
        <taxon>Bacteria</taxon>
        <taxon>Pseudomonadati</taxon>
        <taxon>Pseudomonadota</taxon>
        <taxon>Gammaproteobacteria</taxon>
        <taxon>Pseudomonadales</taxon>
        <taxon>Pseudomonadaceae</taxon>
        <taxon>Pseudomonas</taxon>
    </lineage>
</organism>
<dbReference type="HOGENOM" id="CLU_169664_0_0_6"/>
<dbReference type="EMBL" id="CP003190">
    <property type="protein sequence ID" value="AGL85505.1"/>
    <property type="molecule type" value="Genomic_DNA"/>
</dbReference>
<protein>
    <recommendedName>
        <fullName evidence="3">DUF1652 domain-containing protein</fullName>
    </recommendedName>
</protein>
<sequence>MISTLELRRIVETSFLPLHCQCTVGHDGAMTVRICDPASGRVDLLVTGIATRGLTSSRALSELIAELRYDLQHTRLSTEQQARRQHGR</sequence>
<gene>
    <name evidence="1" type="ORF">PFLCHA0_c37380</name>
</gene>
<dbReference type="KEGG" id="pprc:PFLCHA0_c37380"/>
<dbReference type="RefSeq" id="WP_011061967.1">
    <property type="nucleotide sequence ID" value="NC_021237.1"/>
</dbReference>
<dbReference type="Pfam" id="PF07865">
    <property type="entry name" value="DUF1652"/>
    <property type="match status" value="1"/>
</dbReference>
<accession>A0A2C9EPC7</accession>
<evidence type="ECO:0000313" key="1">
    <source>
        <dbReference type="EMBL" id="AGL85505.1"/>
    </source>
</evidence>
<name>A0A2C9EPC7_PSEPH</name>
<proteinExistence type="predicted"/>
<reference evidence="2" key="1">
    <citation type="journal article" date="2014" name="Genome Announc.">
        <title>Full-genome sequence of the plant growth-promoting bacterium Pseudomonas protegens CHA0.</title>
        <authorList>
            <person name="Jousset A."/>
            <person name="Schuldes J."/>
            <person name="Keel C."/>
            <person name="Maurhofer M."/>
            <person name="Daniel R."/>
            <person name="Scheu S."/>
            <person name="Thuermer A."/>
        </authorList>
    </citation>
    <scope>NUCLEOTIDE SEQUENCE [LARGE SCALE GENOMIC DNA]</scope>
    <source>
        <strain evidence="2">DSM 19095 / LMG 27888 / CFBP 6595 / CHA0</strain>
    </source>
</reference>
<dbReference type="InterPro" id="IPR012448">
    <property type="entry name" value="DUF1652"/>
</dbReference>
<evidence type="ECO:0008006" key="3">
    <source>
        <dbReference type="Google" id="ProtNLM"/>
    </source>
</evidence>
<dbReference type="Proteomes" id="UP000013940">
    <property type="component" value="Chromosome"/>
</dbReference>
<dbReference type="AlphaFoldDB" id="A0A2C9EPC7"/>
<dbReference type="GeneID" id="57476724"/>